<keyword evidence="1" id="KW-1133">Transmembrane helix</keyword>
<sequence>MQFLRVTIFLLHLYALIESSCGCFLILTLTYRILHVLIRLAISTSIYALLW</sequence>
<reference evidence="2" key="1">
    <citation type="submission" date="2014-09" db="EMBL/GenBank/DDBJ databases">
        <authorList>
            <person name="Magalhaes I.L.F."/>
            <person name="Oliveira U."/>
            <person name="Santos F.R."/>
            <person name="Vidigal T.H.D.A."/>
            <person name="Brescovit A.D."/>
            <person name="Santos A.J."/>
        </authorList>
    </citation>
    <scope>NUCLEOTIDE SEQUENCE</scope>
    <source>
        <tissue evidence="2">Shoot tissue taken approximately 20 cm above the soil surface</tissue>
    </source>
</reference>
<dbReference type="AlphaFoldDB" id="A0A0A9GLN7"/>
<reference evidence="2" key="2">
    <citation type="journal article" date="2015" name="Data Brief">
        <title>Shoot transcriptome of the giant reed, Arundo donax.</title>
        <authorList>
            <person name="Barrero R.A."/>
            <person name="Guerrero F.D."/>
            <person name="Moolhuijzen P."/>
            <person name="Goolsby J.A."/>
            <person name="Tidwell J."/>
            <person name="Bellgard S.E."/>
            <person name="Bellgard M.I."/>
        </authorList>
    </citation>
    <scope>NUCLEOTIDE SEQUENCE</scope>
    <source>
        <tissue evidence="2">Shoot tissue taken approximately 20 cm above the soil surface</tissue>
    </source>
</reference>
<proteinExistence type="predicted"/>
<keyword evidence="1" id="KW-0812">Transmembrane</keyword>
<feature type="transmembrane region" description="Helical" evidence="1">
    <location>
        <begin position="31"/>
        <end position="50"/>
    </location>
</feature>
<organism evidence="2">
    <name type="scientific">Arundo donax</name>
    <name type="common">Giant reed</name>
    <name type="synonym">Donax arundinaceus</name>
    <dbReference type="NCBI Taxonomy" id="35708"/>
    <lineage>
        <taxon>Eukaryota</taxon>
        <taxon>Viridiplantae</taxon>
        <taxon>Streptophyta</taxon>
        <taxon>Embryophyta</taxon>
        <taxon>Tracheophyta</taxon>
        <taxon>Spermatophyta</taxon>
        <taxon>Magnoliopsida</taxon>
        <taxon>Liliopsida</taxon>
        <taxon>Poales</taxon>
        <taxon>Poaceae</taxon>
        <taxon>PACMAD clade</taxon>
        <taxon>Arundinoideae</taxon>
        <taxon>Arundineae</taxon>
        <taxon>Arundo</taxon>
    </lineage>
</organism>
<evidence type="ECO:0000313" key="2">
    <source>
        <dbReference type="EMBL" id="JAE24334.1"/>
    </source>
</evidence>
<accession>A0A0A9GLN7</accession>
<keyword evidence="1" id="KW-0472">Membrane</keyword>
<protein>
    <submittedName>
        <fullName evidence="2">Uncharacterized protein</fullName>
    </submittedName>
</protein>
<dbReference type="EMBL" id="GBRH01173562">
    <property type="protein sequence ID" value="JAE24334.1"/>
    <property type="molecule type" value="Transcribed_RNA"/>
</dbReference>
<evidence type="ECO:0000256" key="1">
    <source>
        <dbReference type="SAM" id="Phobius"/>
    </source>
</evidence>
<name>A0A0A9GLN7_ARUDO</name>